<keyword evidence="1" id="KW-0812">Transmembrane</keyword>
<keyword evidence="1" id="KW-1133">Transmembrane helix</keyword>
<evidence type="ECO:0000313" key="3">
    <source>
        <dbReference type="Proteomes" id="UP000553888"/>
    </source>
</evidence>
<gene>
    <name evidence="2" type="ORF">BJ979_000786</name>
</gene>
<feature type="transmembrane region" description="Helical" evidence="1">
    <location>
        <begin position="96"/>
        <end position="118"/>
    </location>
</feature>
<proteinExistence type="predicted"/>
<accession>A0A852Y9X9</accession>
<keyword evidence="1" id="KW-0472">Membrane</keyword>
<protein>
    <submittedName>
        <fullName evidence="2">Uncharacterized protein</fullName>
    </submittedName>
</protein>
<dbReference type="AlphaFoldDB" id="A0A852Y9X9"/>
<comment type="caution">
    <text evidence="2">The sequence shown here is derived from an EMBL/GenBank/DDBJ whole genome shotgun (WGS) entry which is preliminary data.</text>
</comment>
<dbReference type="Proteomes" id="UP000553888">
    <property type="component" value="Unassembled WGS sequence"/>
</dbReference>
<organism evidence="2 3">
    <name type="scientific">Schumannella luteola</name>
    <dbReference type="NCBI Taxonomy" id="472059"/>
    <lineage>
        <taxon>Bacteria</taxon>
        <taxon>Bacillati</taxon>
        <taxon>Actinomycetota</taxon>
        <taxon>Actinomycetes</taxon>
        <taxon>Micrococcales</taxon>
        <taxon>Microbacteriaceae</taxon>
        <taxon>Schumannella</taxon>
    </lineage>
</organism>
<dbReference type="EMBL" id="JACBZY010000001">
    <property type="protein sequence ID" value="NYG98160.1"/>
    <property type="molecule type" value="Genomic_DNA"/>
</dbReference>
<feature type="transmembrane region" description="Helical" evidence="1">
    <location>
        <begin position="64"/>
        <end position="84"/>
    </location>
</feature>
<evidence type="ECO:0000313" key="2">
    <source>
        <dbReference type="EMBL" id="NYG98160.1"/>
    </source>
</evidence>
<evidence type="ECO:0000256" key="1">
    <source>
        <dbReference type="SAM" id="Phobius"/>
    </source>
</evidence>
<feature type="transmembrane region" description="Helical" evidence="1">
    <location>
        <begin position="23"/>
        <end position="44"/>
    </location>
</feature>
<dbReference type="InterPro" id="IPR036259">
    <property type="entry name" value="MFS_trans_sf"/>
</dbReference>
<dbReference type="SUPFAM" id="SSF103473">
    <property type="entry name" value="MFS general substrate transporter"/>
    <property type="match status" value="1"/>
</dbReference>
<keyword evidence="3" id="KW-1185">Reference proteome</keyword>
<dbReference type="RefSeq" id="WP_179565388.1">
    <property type="nucleotide sequence ID" value="NZ_JACBZY010000001.1"/>
</dbReference>
<sequence>MSDGFERDEPHAQGTSRRRRRPLVGVAIAALLFAAAAGGVYAQVASLLRDGREFQWGSVTSADVFGGSTLAMAIGLFVALVFAARRSAHGRARVMAAVLGVVATVMLLAGAFAGVWAIGLQGRYVPVAGDTGSRQLVANEFGIGGRLYEKRGDELFPLADIWVDDIAYPFSDGQYQARHVDGAVYLAWTPEAGAGGQRHIVIPDSAAVGGVGSSAGVVFSSEPCGGTGDGPESAPCLGPE</sequence>
<name>A0A852Y9X9_9MICO</name>
<reference evidence="2 3" key="1">
    <citation type="submission" date="2020-07" db="EMBL/GenBank/DDBJ databases">
        <title>Sequencing the genomes of 1000 actinobacteria strains.</title>
        <authorList>
            <person name="Klenk H.-P."/>
        </authorList>
    </citation>
    <scope>NUCLEOTIDE SEQUENCE [LARGE SCALE GENOMIC DNA]</scope>
    <source>
        <strain evidence="2 3">DSM 23141</strain>
    </source>
</reference>